<dbReference type="Proteomes" id="UP000256488">
    <property type="component" value="Unassembled WGS sequence"/>
</dbReference>
<comment type="caution">
    <text evidence="1">The sequence shown here is derived from an EMBL/GenBank/DDBJ whole genome shotgun (WGS) entry which is preliminary data.</text>
</comment>
<dbReference type="InterPro" id="IPR029055">
    <property type="entry name" value="Ntn_hydrolases_N"/>
</dbReference>
<evidence type="ECO:0008006" key="3">
    <source>
        <dbReference type="Google" id="ProtNLM"/>
    </source>
</evidence>
<dbReference type="RefSeq" id="WP_116279650.1">
    <property type="nucleotide sequence ID" value="NZ_NFZX01000079.1"/>
</dbReference>
<reference evidence="1 2" key="1">
    <citation type="submission" date="2017-05" db="EMBL/GenBank/DDBJ databases">
        <title>Virgibacillus sp. AK90 isolated from a saltern of Kakinada, India.</title>
        <authorList>
            <person name="Gupta V."/>
            <person name="Sidhu C."/>
            <person name="Korpole S."/>
            <person name="Pinnaka A.K."/>
        </authorList>
    </citation>
    <scope>NUCLEOTIDE SEQUENCE [LARGE SCALE GENOMIC DNA]</scope>
    <source>
        <strain evidence="1 2">AK90</strain>
    </source>
</reference>
<dbReference type="Gene3D" id="3.60.20.10">
    <property type="entry name" value="Glutamine Phosphoribosylpyrophosphate, subunit 1, domain 1"/>
    <property type="match status" value="1"/>
</dbReference>
<accession>A0A3E0WIW5</accession>
<evidence type="ECO:0000313" key="2">
    <source>
        <dbReference type="Proteomes" id="UP000256488"/>
    </source>
</evidence>
<gene>
    <name evidence="1" type="ORF">CAI16_19010</name>
</gene>
<protein>
    <recommendedName>
        <fullName evidence="3">Asparagine synthetase domain-containing protein</fullName>
    </recommendedName>
</protein>
<proteinExistence type="predicted"/>
<dbReference type="InterPro" id="IPR014729">
    <property type="entry name" value="Rossmann-like_a/b/a_fold"/>
</dbReference>
<dbReference type="Gene3D" id="3.40.50.620">
    <property type="entry name" value="HUPs"/>
    <property type="match status" value="1"/>
</dbReference>
<dbReference type="EMBL" id="NFZX01000079">
    <property type="protein sequence ID" value="RFA32091.1"/>
    <property type="molecule type" value="Genomic_DNA"/>
</dbReference>
<dbReference type="AlphaFoldDB" id="A0A3E0WIW5"/>
<sequence length="657" mass="76790">MDTLDLKYIRGYAITREPLVIDGNWVGFNKFDYYFYFHPQTKWAYKEAGDLWVCIIGRALDVNNSTDDLKRISQILLEKYKKNLNDIFDYTDELIGRYIVVVGDKRKAIIYNDAIGMKAIFYNSANGYIASHAKLLSEISNSDNTYTVEAKWLREYSAYHLPGNLTIYKNIFQLIPNHYINLSSLEITRYFPRENLVQLSVNEAASEIIKIINKQLDLLNNKKIILSLSGGMDSRTSLALLKNKVSDLTLFTYFLRDSQDSSYKGNSILNTDEAIVKDMINNLHLNHKFIPIDISKFDSIDFNYFKNILKQNTYLSHNYKLAKLYYDYFKDEDVLHIRSNSYEVGRAILRKAYNFGKKEMTIENQITCYSPKAINDDTIKDIVKDYNISFDPRGHYNYDPYDLQHWEWRLGLWHSHVLIESDLAFDTHILINSHKIYKLLLSVPLSDRKKGTLFRKLIELNWPVLLFWDINNRNTLLDRYDSQIVDYGLNLQDIIFKSGNMDDPESNVPYFGNLYVKSAKMYIDKSDPQKGDYVEATKQINTKLTEEKEVVVNLRVPFEAKHLSNRLKYQVFCNNKLILEEDVAFWQETNEIIIPVTSDIHEIKLSFKVIAIKDCEPWSLGKAATLIIERIILRKQSLKSRQVQASSPFSKIFKNYV</sequence>
<evidence type="ECO:0000313" key="1">
    <source>
        <dbReference type="EMBL" id="RFA32091.1"/>
    </source>
</evidence>
<name>A0A3E0WIW5_9BACI</name>
<organism evidence="1 2">
    <name type="scientific">Virgibacillus dokdonensis</name>
    <dbReference type="NCBI Taxonomy" id="302167"/>
    <lineage>
        <taxon>Bacteria</taxon>
        <taxon>Bacillati</taxon>
        <taxon>Bacillota</taxon>
        <taxon>Bacilli</taxon>
        <taxon>Bacillales</taxon>
        <taxon>Bacillaceae</taxon>
        <taxon>Virgibacillus</taxon>
    </lineage>
</organism>
<dbReference type="SUPFAM" id="SSF52402">
    <property type="entry name" value="Adenine nucleotide alpha hydrolases-like"/>
    <property type="match status" value="1"/>
</dbReference>